<comment type="caution">
    <text evidence="1">The sequence shown here is derived from an EMBL/GenBank/DDBJ whole genome shotgun (WGS) entry which is preliminary data.</text>
</comment>
<evidence type="ECO:0000313" key="1">
    <source>
        <dbReference type="EMBL" id="MDF2954238.1"/>
    </source>
</evidence>
<protein>
    <submittedName>
        <fullName evidence="1">Uncharacterized protein</fullName>
    </submittedName>
</protein>
<organism evidence="1 2">
    <name type="scientific">Candidatus Thermodesulfobacterium syntrophicum</name>
    <dbReference type="NCBI Taxonomy" id="3060442"/>
    <lineage>
        <taxon>Bacteria</taxon>
        <taxon>Pseudomonadati</taxon>
        <taxon>Thermodesulfobacteriota</taxon>
        <taxon>Thermodesulfobacteria</taxon>
        <taxon>Thermodesulfobacteriales</taxon>
        <taxon>Thermodesulfobacteriaceae</taxon>
        <taxon>Thermodesulfobacterium</taxon>
    </lineage>
</organism>
<dbReference type="EMBL" id="JAPHEG010000008">
    <property type="protein sequence ID" value="MDF2954238.1"/>
    <property type="molecule type" value="Genomic_DNA"/>
</dbReference>
<reference evidence="1" key="1">
    <citation type="submission" date="2022-11" db="EMBL/GenBank/DDBJ databases">
        <title>Candidatus Alkanophaga archaea from heated hydrothermal vent sediment oxidize petroleum alkanes.</title>
        <authorList>
            <person name="Zehnle H."/>
            <person name="Laso-Perez R."/>
            <person name="Lipp J."/>
            <person name="Teske A."/>
            <person name="Wegener G."/>
        </authorList>
    </citation>
    <scope>NUCLEOTIDE SEQUENCE</scope>
    <source>
        <strain evidence="1">MCA70</strain>
    </source>
</reference>
<dbReference type="AlphaFoldDB" id="A0AAE3TG68"/>
<evidence type="ECO:0000313" key="2">
    <source>
        <dbReference type="Proteomes" id="UP001144110"/>
    </source>
</evidence>
<proteinExistence type="predicted"/>
<sequence>MKCLKCNYIFSEEKKVCPKCGADMGMVFEKLGYFPPSTSKPFLTVEDFQEKSLFGLESKEEMVLEEE</sequence>
<dbReference type="Proteomes" id="UP001144110">
    <property type="component" value="Unassembled WGS sequence"/>
</dbReference>
<accession>A0AAE3TG68</accession>
<name>A0AAE3TG68_9BACT</name>
<gene>
    <name evidence="1" type="ORF">OD816_001483</name>
</gene>